<dbReference type="GO" id="GO:0051118">
    <property type="term" value="F:glucan endo-1,3-alpha-glucosidase activity"/>
    <property type="evidence" value="ECO:0007669"/>
    <property type="project" value="InterPro"/>
</dbReference>
<organism evidence="1 2">
    <name type="scientific">Tulasnella calospora MUT 4182</name>
    <dbReference type="NCBI Taxonomy" id="1051891"/>
    <lineage>
        <taxon>Eukaryota</taxon>
        <taxon>Fungi</taxon>
        <taxon>Dikarya</taxon>
        <taxon>Basidiomycota</taxon>
        <taxon>Agaricomycotina</taxon>
        <taxon>Agaricomycetes</taxon>
        <taxon>Cantharellales</taxon>
        <taxon>Tulasnellaceae</taxon>
        <taxon>Tulasnella</taxon>
    </lineage>
</organism>
<dbReference type="Pfam" id="PF03659">
    <property type="entry name" value="Glyco_hydro_71"/>
    <property type="match status" value="1"/>
</dbReference>
<reference evidence="2" key="2">
    <citation type="submission" date="2015-01" db="EMBL/GenBank/DDBJ databases">
        <title>Evolutionary Origins and Diversification of the Mycorrhizal Mutualists.</title>
        <authorList>
            <consortium name="DOE Joint Genome Institute"/>
            <consortium name="Mycorrhizal Genomics Consortium"/>
            <person name="Kohler A."/>
            <person name="Kuo A."/>
            <person name="Nagy L.G."/>
            <person name="Floudas D."/>
            <person name="Copeland A."/>
            <person name="Barry K.W."/>
            <person name="Cichocki N."/>
            <person name="Veneault-Fourrey C."/>
            <person name="LaButti K."/>
            <person name="Lindquist E.A."/>
            <person name="Lipzen A."/>
            <person name="Lundell T."/>
            <person name="Morin E."/>
            <person name="Murat C."/>
            <person name="Riley R."/>
            <person name="Ohm R."/>
            <person name="Sun H."/>
            <person name="Tunlid A."/>
            <person name="Henrissat B."/>
            <person name="Grigoriev I.V."/>
            <person name="Hibbett D.S."/>
            <person name="Martin F."/>
        </authorList>
    </citation>
    <scope>NUCLEOTIDE SEQUENCE [LARGE SCALE GENOMIC DNA]</scope>
    <source>
        <strain evidence="2">MUT 4182</strain>
    </source>
</reference>
<dbReference type="STRING" id="1051891.A0A0C3Q9U7"/>
<accession>A0A0C3Q9U7</accession>
<keyword evidence="2" id="KW-1185">Reference proteome</keyword>
<keyword evidence="1" id="KW-0378">Hydrolase</keyword>
<dbReference type="CDD" id="cd11577">
    <property type="entry name" value="GH71"/>
    <property type="match status" value="1"/>
</dbReference>
<feature type="non-terminal residue" evidence="1">
    <location>
        <position position="1"/>
    </location>
</feature>
<dbReference type="Proteomes" id="UP000054248">
    <property type="component" value="Unassembled WGS sequence"/>
</dbReference>
<protein>
    <submittedName>
        <fullName evidence="1">Glycoside hydrolase family 71 protein</fullName>
    </submittedName>
</protein>
<evidence type="ECO:0000313" key="1">
    <source>
        <dbReference type="EMBL" id="KIO26865.1"/>
    </source>
</evidence>
<dbReference type="HOGENOM" id="CLU_019141_4_0_1"/>
<evidence type="ECO:0000313" key="2">
    <source>
        <dbReference type="Proteomes" id="UP000054248"/>
    </source>
</evidence>
<dbReference type="EMBL" id="KN823018">
    <property type="protein sequence ID" value="KIO26865.1"/>
    <property type="molecule type" value="Genomic_DNA"/>
</dbReference>
<reference evidence="1 2" key="1">
    <citation type="submission" date="2014-04" db="EMBL/GenBank/DDBJ databases">
        <authorList>
            <consortium name="DOE Joint Genome Institute"/>
            <person name="Kuo A."/>
            <person name="Girlanda M."/>
            <person name="Perotto S."/>
            <person name="Kohler A."/>
            <person name="Nagy L.G."/>
            <person name="Floudas D."/>
            <person name="Copeland A."/>
            <person name="Barry K.W."/>
            <person name="Cichocki N."/>
            <person name="Veneault-Fourrey C."/>
            <person name="LaButti K."/>
            <person name="Lindquist E.A."/>
            <person name="Lipzen A."/>
            <person name="Lundell T."/>
            <person name="Morin E."/>
            <person name="Murat C."/>
            <person name="Sun H."/>
            <person name="Tunlid A."/>
            <person name="Henrissat B."/>
            <person name="Grigoriev I.V."/>
            <person name="Hibbett D.S."/>
            <person name="Martin F."/>
            <person name="Nordberg H.P."/>
            <person name="Cantor M.N."/>
            <person name="Hua S.X."/>
        </authorList>
    </citation>
    <scope>NUCLEOTIDE SEQUENCE [LARGE SCALE GENOMIC DNA]</scope>
    <source>
        <strain evidence="1 2">MUT 4182</strain>
    </source>
</reference>
<dbReference type="AlphaFoldDB" id="A0A0C3Q9U7"/>
<dbReference type="OrthoDB" id="3257981at2759"/>
<gene>
    <name evidence="1" type="ORF">M407DRAFT_234134</name>
</gene>
<name>A0A0C3Q9U7_9AGAM</name>
<sequence length="384" mass="42126">YTPSQWASEIKSAAAQGIDAFALNIGYDSWQAGQVQSAYDAAAANGFKMVLSFDMTVLGCGDSNVIQSNVDKYSNHPAQLKDNGGKAIVTTFDGGNCKSSDEWKSELDGARFVPAFFNDLNYVSLKSLYPVVGGDLLWGGAWPKFDEPISWSEDSFRISHNGLNRGAGDLYITTVSPWFFTHYGGKNFIWHNDDHLWNNRWEDLVEHRNQVDAVEIVSWNDYGESTYIGPIGKDQPGSEAWVNGFDHRAFLEMTGYYASAFKSGSWPSITSDKIFIYGRPHGVNDQASSDPLPRPDRYNWVTDKLWIVLFSTGSGSLTVTQGSSSSTTQVKAGVNKISMPLGVASSVTAVLTRGGEQVFDFTAPISFGHSPKTYNFNMNAAMGP</sequence>
<dbReference type="Gene3D" id="3.20.20.80">
    <property type="entry name" value="Glycosidases"/>
    <property type="match status" value="1"/>
</dbReference>
<proteinExistence type="predicted"/>
<dbReference type="InterPro" id="IPR005197">
    <property type="entry name" value="Glyco_hydro_71"/>
</dbReference>